<keyword evidence="2" id="KW-1185">Reference proteome</keyword>
<evidence type="ECO:0000313" key="2">
    <source>
        <dbReference type="Proteomes" id="UP000821845"/>
    </source>
</evidence>
<accession>A0ACB7RLK0</accession>
<dbReference type="EMBL" id="CM023489">
    <property type="protein sequence ID" value="KAH6923280.1"/>
    <property type="molecule type" value="Genomic_DNA"/>
</dbReference>
<protein>
    <submittedName>
        <fullName evidence="1">Uncharacterized protein</fullName>
    </submittedName>
</protein>
<organism evidence="1 2">
    <name type="scientific">Hyalomma asiaticum</name>
    <name type="common">Tick</name>
    <dbReference type="NCBI Taxonomy" id="266040"/>
    <lineage>
        <taxon>Eukaryota</taxon>
        <taxon>Metazoa</taxon>
        <taxon>Ecdysozoa</taxon>
        <taxon>Arthropoda</taxon>
        <taxon>Chelicerata</taxon>
        <taxon>Arachnida</taxon>
        <taxon>Acari</taxon>
        <taxon>Parasitiformes</taxon>
        <taxon>Ixodida</taxon>
        <taxon>Ixodoidea</taxon>
        <taxon>Ixodidae</taxon>
        <taxon>Hyalomminae</taxon>
        <taxon>Hyalomma</taxon>
    </lineage>
</organism>
<dbReference type="Proteomes" id="UP000821845">
    <property type="component" value="Chromosome 9"/>
</dbReference>
<proteinExistence type="predicted"/>
<evidence type="ECO:0000313" key="1">
    <source>
        <dbReference type="EMBL" id="KAH6923280.1"/>
    </source>
</evidence>
<name>A0ACB7RLK0_HYAAI</name>
<sequence length="722" mass="76086">MGAPILSLLLLATLLSDYVVICGWRTQQGHPEDAAEASSNHERTFWNFDSSPALTHLEFDGGSPSSNLHRDGDAVFPGPRPHDPGSPLGDYDYATYDQSNYPQWHEDHLISSEHGENAAQPFWASLGQQQPMATTQPPSAHLTGDDRKTTERSEFDPTHSFFGSMFFGTKGPSDAGGRGTTSPPPPPPATQKPSGSSVVEGSQVSTTAPVGQHTTASTSTVPGVHGDRDRKALQNGAPFATTEIESLVLESAASTATSSRGSPTFGKLAEASSTPRALTELAGPALLQMTSTDIGTTARNSPEQPTHPEATRETGPSRGTASTPDVPRDTTVVPRGPTELPTAADLSGNEASQHTTPGVTSTVSGALGNDASTAHAPEPADIVPRQAVGATVTAPPQQPGGIAHLPTPPAVGGTKEVMTTTGRPFTNATTGSHLTQVHTTANQTETAATRPVKSTPLETTSSRTSPSTLPETTEQPSTKPATSLLETRTTVQRVAFREESPGFATTQTTPNSSVVSEASGMSGLPENTTQTPAAMSTTHDGLLQNHTAALTRAAVAESNETSTTSQVSVESSTVRPTLPSAAPGLRRLNTSPTTSQPTRDTPAVVQGTQETPAMNVALQQTPPPSRPVSPATPVRPPVTADAYVGPITQHGVHEFVPQRHKDVEDYYNHRHHAGHMEDDDHLRRGECGRCQRRLHYCVQKCFLHHSCEAEANPGKWLSCSSR</sequence>
<comment type="caution">
    <text evidence="1">The sequence shown here is derived from an EMBL/GenBank/DDBJ whole genome shotgun (WGS) entry which is preliminary data.</text>
</comment>
<gene>
    <name evidence="1" type="ORF">HPB50_026181</name>
</gene>
<reference evidence="1" key="1">
    <citation type="submission" date="2020-05" db="EMBL/GenBank/DDBJ databases">
        <title>Large-scale comparative analyses of tick genomes elucidate their genetic diversity and vector capacities.</title>
        <authorList>
            <person name="Jia N."/>
            <person name="Wang J."/>
            <person name="Shi W."/>
            <person name="Du L."/>
            <person name="Sun Y."/>
            <person name="Zhan W."/>
            <person name="Jiang J."/>
            <person name="Wang Q."/>
            <person name="Zhang B."/>
            <person name="Ji P."/>
            <person name="Sakyi L.B."/>
            <person name="Cui X."/>
            <person name="Yuan T."/>
            <person name="Jiang B."/>
            <person name="Yang W."/>
            <person name="Lam T.T.-Y."/>
            <person name="Chang Q."/>
            <person name="Ding S."/>
            <person name="Wang X."/>
            <person name="Zhu J."/>
            <person name="Ruan X."/>
            <person name="Zhao L."/>
            <person name="Wei J."/>
            <person name="Que T."/>
            <person name="Du C."/>
            <person name="Cheng J."/>
            <person name="Dai P."/>
            <person name="Han X."/>
            <person name="Huang E."/>
            <person name="Gao Y."/>
            <person name="Liu J."/>
            <person name="Shao H."/>
            <person name="Ye R."/>
            <person name="Li L."/>
            <person name="Wei W."/>
            <person name="Wang X."/>
            <person name="Wang C."/>
            <person name="Yang T."/>
            <person name="Huo Q."/>
            <person name="Li W."/>
            <person name="Guo W."/>
            <person name="Chen H."/>
            <person name="Zhou L."/>
            <person name="Ni X."/>
            <person name="Tian J."/>
            <person name="Zhou Y."/>
            <person name="Sheng Y."/>
            <person name="Liu T."/>
            <person name="Pan Y."/>
            <person name="Xia L."/>
            <person name="Li J."/>
            <person name="Zhao F."/>
            <person name="Cao W."/>
        </authorList>
    </citation>
    <scope>NUCLEOTIDE SEQUENCE</scope>
    <source>
        <strain evidence="1">Hyas-2018</strain>
    </source>
</reference>